<dbReference type="EMBL" id="CP098023">
    <property type="protein sequence ID" value="WKD51264.1"/>
    <property type="molecule type" value="Genomic_DNA"/>
</dbReference>
<dbReference type="InterPro" id="IPR036962">
    <property type="entry name" value="Glyco_hydro_3_N_sf"/>
</dbReference>
<dbReference type="Proteomes" id="UP001321520">
    <property type="component" value="Chromosome"/>
</dbReference>
<protein>
    <submittedName>
        <fullName evidence="5">Glycoside hydrolase family 3 C-terminal domain-containing protein</fullName>
    </submittedName>
</protein>
<dbReference type="InterPro" id="IPR036881">
    <property type="entry name" value="Glyco_hydro_3_C_sf"/>
</dbReference>
<dbReference type="InterPro" id="IPR051915">
    <property type="entry name" value="Cellulose_Degrad_GH3"/>
</dbReference>
<dbReference type="PANTHER" id="PTHR30620">
    <property type="entry name" value="PERIPLASMIC BETA-GLUCOSIDASE-RELATED"/>
    <property type="match status" value="1"/>
</dbReference>
<dbReference type="InterPro" id="IPR041443">
    <property type="entry name" value="Exop_C"/>
</dbReference>
<dbReference type="PROSITE" id="PS51257">
    <property type="entry name" value="PROKAR_LIPOPROTEIN"/>
    <property type="match status" value="1"/>
</dbReference>
<dbReference type="SUPFAM" id="SSF51445">
    <property type="entry name" value="(Trans)glycosidases"/>
    <property type="match status" value="1"/>
</dbReference>
<dbReference type="GO" id="GO:0016787">
    <property type="term" value="F:hydrolase activity"/>
    <property type="evidence" value="ECO:0007669"/>
    <property type="project" value="UniProtKB-KW"/>
</dbReference>
<feature type="domain" description="Glycoside hydrolase family 3 N-terminal" evidence="2">
    <location>
        <begin position="71"/>
        <end position="394"/>
    </location>
</feature>
<dbReference type="PANTHER" id="PTHR30620:SF77">
    <property type="entry name" value="LYSOSOMAL BETA GLUCOSIDASE-LIKE"/>
    <property type="match status" value="1"/>
</dbReference>
<gene>
    <name evidence="5" type="ORF">M8T91_07560</name>
</gene>
<evidence type="ECO:0000259" key="2">
    <source>
        <dbReference type="Pfam" id="PF00933"/>
    </source>
</evidence>
<dbReference type="InterPro" id="IPR002772">
    <property type="entry name" value="Glyco_hydro_3_C"/>
</dbReference>
<evidence type="ECO:0000259" key="3">
    <source>
        <dbReference type="Pfam" id="PF01915"/>
    </source>
</evidence>
<dbReference type="RefSeq" id="WP_301418372.1">
    <property type="nucleotide sequence ID" value="NZ_CP098023.1"/>
</dbReference>
<dbReference type="Gene3D" id="2.60.120.430">
    <property type="entry name" value="Galactose-binding lectin"/>
    <property type="match status" value="1"/>
</dbReference>
<dbReference type="PRINTS" id="PR00133">
    <property type="entry name" value="GLHYDRLASE3"/>
</dbReference>
<sequence length="858" mass="91854">MPLPRRKLLGVLFCSVILAGCKHEGLNRTETTTAANGTASEISVWPALPPALPADPALEARISGLMAQMSIEEKVGQLIQAEIKYTTPEDVRKYHLGSVLNGGGTYPDNNKFATPQDWLALSAAFFAASMDTSDGGVAIPIIWGSDAVHGHNNIVGATLFPHNIGLGAARDPDLIRRIGVATAREVAVTGIGWTFAPTVAVVRDDRWGRTYESYSEDPAVVQAYAEAMVKGLQGEKSDSDFLRGEHLVATAKHFVGDGGTMRGIDRGDNQVSESELAKVHGAGYLGALPAGVQTVMASFNSWRGEPLHGHSYLLTDVLKGQLGFDGFVVGDWNGHRFVPGCTVDSCAAAINAGLDMFMVPSDWKTLYENTLAQARRGEIRPERLDDAVRRILRVKIRAGLFERQRPLAGRSGVLGSAEHRAVAREAVRKSLVLLKNNNNLLPLSPAQSVLVAGDGAHNLSKQTGGWTISWQGTGNTREDFPGATTIFEGIQALVKAAGGEVVLSARGEFDSTTFTHGGRPDVAIVVFGEEPYAEWHGDLASLEYQLGSNSDLALLQALRKQGIPVVSIFLSGRPLWVNRELNASDAFVAAWLPGSEGAGVADVLFTGPEGGRPYGFSGTLPFSWPHYVHQTVLNPYHPDYEPLFPLGYGLRDGAESLVSNTLTEEGDTYPDGALEDAWLMVSRPRAPWKLLIVEEQQVPVAVAGNRSSSGPDTNITVAAIDRESQEDARQIRWKGLRPGAVWLAAERPQDLSHYLKERAALILDVRVDRKPEHPVRAGIACGPDCAAELPLQTALAKLQPGSWSTLSIDLQCFAAEGADFSRVSGALSIASEGALELAVANVKYVPGAADRAVISCGG</sequence>
<dbReference type="Pfam" id="PF01915">
    <property type="entry name" value="Glyco_hydro_3_C"/>
    <property type="match status" value="1"/>
</dbReference>
<dbReference type="Gene3D" id="3.20.20.300">
    <property type="entry name" value="Glycoside hydrolase, family 3, N-terminal domain"/>
    <property type="match status" value="1"/>
</dbReference>
<dbReference type="Pfam" id="PF00933">
    <property type="entry name" value="Glyco_hydro_3"/>
    <property type="match status" value="1"/>
</dbReference>
<proteinExistence type="predicted"/>
<evidence type="ECO:0000256" key="1">
    <source>
        <dbReference type="ARBA" id="ARBA00022801"/>
    </source>
</evidence>
<feature type="domain" description="Glycoside hydrolase family 3 C-terminal" evidence="3">
    <location>
        <begin position="431"/>
        <end position="650"/>
    </location>
</feature>
<dbReference type="Gene3D" id="3.40.50.1700">
    <property type="entry name" value="Glycoside hydrolase family 3 C-terminal domain"/>
    <property type="match status" value="1"/>
</dbReference>
<evidence type="ECO:0000313" key="5">
    <source>
        <dbReference type="EMBL" id="WKD51264.1"/>
    </source>
</evidence>
<dbReference type="InterPro" id="IPR017853">
    <property type="entry name" value="GH"/>
</dbReference>
<keyword evidence="6" id="KW-1185">Reference proteome</keyword>
<evidence type="ECO:0000313" key="6">
    <source>
        <dbReference type="Proteomes" id="UP001321520"/>
    </source>
</evidence>
<accession>A0ABY9EE35</accession>
<keyword evidence="1 5" id="KW-0378">Hydrolase</keyword>
<dbReference type="SUPFAM" id="SSF52279">
    <property type="entry name" value="Beta-D-glucan exohydrolase, C-terminal domain"/>
    <property type="match status" value="1"/>
</dbReference>
<dbReference type="InterPro" id="IPR001764">
    <property type="entry name" value="Glyco_hydro_3_N"/>
</dbReference>
<dbReference type="Pfam" id="PF18559">
    <property type="entry name" value="Exop_C"/>
    <property type="match status" value="1"/>
</dbReference>
<evidence type="ECO:0000259" key="4">
    <source>
        <dbReference type="Pfam" id="PF18559"/>
    </source>
</evidence>
<reference evidence="5 6" key="1">
    <citation type="submission" date="2022-05" db="EMBL/GenBank/DDBJ databases">
        <title>Microbulbifer sp. nov., isolated from sponge.</title>
        <authorList>
            <person name="Gao L."/>
        </authorList>
    </citation>
    <scope>NUCLEOTIDE SEQUENCE [LARGE SCALE GENOMIC DNA]</scope>
    <source>
        <strain evidence="5 6">MI-G</strain>
    </source>
</reference>
<feature type="domain" description="ExoP galactose-binding-like" evidence="4">
    <location>
        <begin position="686"/>
        <end position="843"/>
    </location>
</feature>
<name>A0ABY9EE35_9GAMM</name>
<organism evidence="5 6">
    <name type="scientific">Microbulbifer spongiae</name>
    <dbReference type="NCBI Taxonomy" id="2944933"/>
    <lineage>
        <taxon>Bacteria</taxon>
        <taxon>Pseudomonadati</taxon>
        <taxon>Pseudomonadota</taxon>
        <taxon>Gammaproteobacteria</taxon>
        <taxon>Cellvibrionales</taxon>
        <taxon>Microbulbiferaceae</taxon>
        <taxon>Microbulbifer</taxon>
    </lineage>
</organism>